<feature type="compositionally biased region" description="Basic residues" evidence="1">
    <location>
        <begin position="61"/>
        <end position="74"/>
    </location>
</feature>
<protein>
    <submittedName>
        <fullName evidence="2">Uncharacterized protein</fullName>
    </submittedName>
</protein>
<dbReference type="HOGENOM" id="CLU_2089184_0_0_1"/>
<proteinExistence type="predicted"/>
<evidence type="ECO:0000256" key="1">
    <source>
        <dbReference type="SAM" id="MobiDB-lite"/>
    </source>
</evidence>
<feature type="compositionally biased region" description="Polar residues" evidence="1">
    <location>
        <begin position="41"/>
        <end position="51"/>
    </location>
</feature>
<name>A0A061E991_THECC</name>
<keyword evidence="3" id="KW-1185">Reference proteome</keyword>
<dbReference type="InParanoid" id="A0A061E991"/>
<dbReference type="EMBL" id="CM001880">
    <property type="protein sequence ID" value="EOY00947.1"/>
    <property type="molecule type" value="Genomic_DNA"/>
</dbReference>
<dbReference type="Proteomes" id="UP000026915">
    <property type="component" value="Chromosome 2"/>
</dbReference>
<evidence type="ECO:0000313" key="3">
    <source>
        <dbReference type="Proteomes" id="UP000026915"/>
    </source>
</evidence>
<dbReference type="AlphaFoldDB" id="A0A061E991"/>
<gene>
    <name evidence="2" type="ORF">TCM_010852</name>
</gene>
<reference evidence="2 3" key="1">
    <citation type="journal article" date="2013" name="Genome Biol.">
        <title>The genome sequence of the most widely cultivated cacao type and its use to identify candidate genes regulating pod color.</title>
        <authorList>
            <person name="Motamayor J.C."/>
            <person name="Mockaitis K."/>
            <person name="Schmutz J."/>
            <person name="Haiminen N."/>
            <person name="Iii D.L."/>
            <person name="Cornejo O."/>
            <person name="Findley S.D."/>
            <person name="Zheng P."/>
            <person name="Utro F."/>
            <person name="Royaert S."/>
            <person name="Saski C."/>
            <person name="Jenkins J."/>
            <person name="Podicheti R."/>
            <person name="Zhao M."/>
            <person name="Scheffler B.E."/>
            <person name="Stack J.C."/>
            <person name="Feltus F.A."/>
            <person name="Mustiga G.M."/>
            <person name="Amores F."/>
            <person name="Phillips W."/>
            <person name="Marelli J.P."/>
            <person name="May G.D."/>
            <person name="Shapiro H."/>
            <person name="Ma J."/>
            <person name="Bustamante C.D."/>
            <person name="Schnell R.J."/>
            <person name="Main D."/>
            <person name="Gilbert D."/>
            <person name="Parida L."/>
            <person name="Kuhn D.N."/>
        </authorList>
    </citation>
    <scope>NUCLEOTIDE SEQUENCE [LARGE SCALE GENOMIC DNA]</scope>
    <source>
        <strain evidence="3">cv. Matina 1-6</strain>
    </source>
</reference>
<sequence>MMGLWPPTPWCQNPIAGLSKFLDNPAVKMKPAKPKKERTTYQKNLPTTSYLSHIKKDPSTKKSKKNQTQKKQSKEKKEEKGEIKGKECDAPGREKEEKEKEEERKRKKKGDASGGNK</sequence>
<accession>A0A061E991</accession>
<dbReference type="Gramene" id="EOY00947">
    <property type="protein sequence ID" value="EOY00947"/>
    <property type="gene ID" value="TCM_010852"/>
</dbReference>
<feature type="compositionally biased region" description="Basic and acidic residues" evidence="1">
    <location>
        <begin position="75"/>
        <end position="104"/>
    </location>
</feature>
<organism evidence="2 3">
    <name type="scientific">Theobroma cacao</name>
    <name type="common">Cacao</name>
    <name type="synonym">Cocoa</name>
    <dbReference type="NCBI Taxonomy" id="3641"/>
    <lineage>
        <taxon>Eukaryota</taxon>
        <taxon>Viridiplantae</taxon>
        <taxon>Streptophyta</taxon>
        <taxon>Embryophyta</taxon>
        <taxon>Tracheophyta</taxon>
        <taxon>Spermatophyta</taxon>
        <taxon>Magnoliopsida</taxon>
        <taxon>eudicotyledons</taxon>
        <taxon>Gunneridae</taxon>
        <taxon>Pentapetalae</taxon>
        <taxon>rosids</taxon>
        <taxon>malvids</taxon>
        <taxon>Malvales</taxon>
        <taxon>Malvaceae</taxon>
        <taxon>Byttnerioideae</taxon>
        <taxon>Theobroma</taxon>
    </lineage>
</organism>
<evidence type="ECO:0000313" key="2">
    <source>
        <dbReference type="EMBL" id="EOY00947.1"/>
    </source>
</evidence>
<feature type="region of interest" description="Disordered" evidence="1">
    <location>
        <begin position="29"/>
        <end position="117"/>
    </location>
</feature>